<gene>
    <name evidence="2" type="ORF">EDC14_1005183</name>
</gene>
<dbReference type="NCBIfam" id="NF047752">
    <property type="entry name" value="MntA_antitoxin"/>
    <property type="match status" value="1"/>
</dbReference>
<name>A0A4R1S2C4_HYDET</name>
<evidence type="ECO:0000313" key="3">
    <source>
        <dbReference type="Proteomes" id="UP000295008"/>
    </source>
</evidence>
<dbReference type="CDD" id="cd05403">
    <property type="entry name" value="NT_KNTase_like"/>
    <property type="match status" value="1"/>
</dbReference>
<keyword evidence="3" id="KW-1185">Reference proteome</keyword>
<dbReference type="AlphaFoldDB" id="A0A4R1S2C4"/>
<dbReference type="GO" id="GO:0016740">
    <property type="term" value="F:transferase activity"/>
    <property type="evidence" value="ECO:0007669"/>
    <property type="project" value="UniProtKB-KW"/>
</dbReference>
<dbReference type="InterPro" id="IPR052930">
    <property type="entry name" value="TA_antitoxin_MntA"/>
</dbReference>
<feature type="domain" description="Polymerase beta nucleotidyltransferase" evidence="1">
    <location>
        <begin position="11"/>
        <end position="98"/>
    </location>
</feature>
<dbReference type="PANTHER" id="PTHR43852">
    <property type="entry name" value="NUCLEOTIDYLTRANSFERASE"/>
    <property type="match status" value="1"/>
</dbReference>
<dbReference type="InterPro" id="IPR041633">
    <property type="entry name" value="Polbeta"/>
</dbReference>
<evidence type="ECO:0000259" key="1">
    <source>
        <dbReference type="Pfam" id="PF18765"/>
    </source>
</evidence>
<evidence type="ECO:0000313" key="2">
    <source>
        <dbReference type="EMBL" id="TCL73321.1"/>
    </source>
</evidence>
<keyword evidence="2" id="KW-0808">Transferase</keyword>
<dbReference type="Proteomes" id="UP000295008">
    <property type="component" value="Unassembled WGS sequence"/>
</dbReference>
<reference evidence="2 3" key="1">
    <citation type="submission" date="2019-03" db="EMBL/GenBank/DDBJ databases">
        <title>Genomic Encyclopedia of Type Strains, Phase IV (KMG-IV): sequencing the most valuable type-strain genomes for metagenomic binning, comparative biology and taxonomic classification.</title>
        <authorList>
            <person name="Goeker M."/>
        </authorList>
    </citation>
    <scope>NUCLEOTIDE SEQUENCE [LARGE SCALE GENOMIC DNA]</scope>
    <source>
        <strain evidence="2 3">LX-B</strain>
    </source>
</reference>
<protein>
    <submittedName>
        <fullName evidence="2">Nucleotidyltransferase-like protein</fullName>
    </submittedName>
</protein>
<dbReference type="InterPro" id="IPR043519">
    <property type="entry name" value="NT_sf"/>
</dbReference>
<sequence>MSMVSFLPPSISDVAARYGLRFLVYFGSYGTEYYHRESDIDLAFLAEADLSPEQCYQLLEELILVHRKSEIDLVDLKTADPVLRNEVARDGRVLYEQEPGLFERYALFYIKRYYELRPILAEEMRRIGQHIREVLGNEG</sequence>
<comment type="caution">
    <text evidence="2">The sequence shown here is derived from an EMBL/GenBank/DDBJ whole genome shotgun (WGS) entry which is preliminary data.</text>
</comment>
<accession>A0A4R1S2C4</accession>
<dbReference type="SUPFAM" id="SSF81301">
    <property type="entry name" value="Nucleotidyltransferase"/>
    <property type="match status" value="1"/>
</dbReference>
<dbReference type="EMBL" id="SLUN01000005">
    <property type="protein sequence ID" value="TCL73321.1"/>
    <property type="molecule type" value="Genomic_DNA"/>
</dbReference>
<dbReference type="OrthoDB" id="9816197at2"/>
<dbReference type="Gene3D" id="3.30.460.10">
    <property type="entry name" value="Beta Polymerase, domain 2"/>
    <property type="match status" value="1"/>
</dbReference>
<proteinExistence type="predicted"/>
<dbReference type="Pfam" id="PF18765">
    <property type="entry name" value="Polbeta"/>
    <property type="match status" value="1"/>
</dbReference>
<organism evidence="2 3">
    <name type="scientific">Hydrogenispora ethanolica</name>
    <dbReference type="NCBI Taxonomy" id="1082276"/>
    <lineage>
        <taxon>Bacteria</taxon>
        <taxon>Bacillati</taxon>
        <taxon>Bacillota</taxon>
        <taxon>Hydrogenispora</taxon>
    </lineage>
</organism>
<dbReference type="PANTHER" id="PTHR43852:SF3">
    <property type="entry name" value="NUCLEOTIDYLTRANSFERASE"/>
    <property type="match status" value="1"/>
</dbReference>